<reference evidence="2 3" key="1">
    <citation type="submission" date="2020-07" db="EMBL/GenBank/DDBJ databases">
        <title>Pusillimonas sp. nov., isolated from poultry manure in Taiwan.</title>
        <authorList>
            <person name="Lin S.-Y."/>
            <person name="Tang Y.-S."/>
            <person name="Young C.-C."/>
        </authorList>
    </citation>
    <scope>NUCLEOTIDE SEQUENCE [LARGE SCALE GENOMIC DNA]</scope>
    <source>
        <strain evidence="2 3">CC-YST705</strain>
    </source>
</reference>
<dbReference type="RefSeq" id="WP_226954229.1">
    <property type="nucleotide sequence ID" value="NZ_JACDXW010000004.1"/>
</dbReference>
<evidence type="ECO:0000259" key="1">
    <source>
        <dbReference type="PROSITE" id="PS50995"/>
    </source>
</evidence>
<dbReference type="Gene3D" id="1.10.10.10">
    <property type="entry name" value="Winged helix-like DNA-binding domain superfamily/Winged helix DNA-binding domain"/>
    <property type="match status" value="1"/>
</dbReference>
<dbReference type="Pfam" id="PF01047">
    <property type="entry name" value="MarR"/>
    <property type="match status" value="1"/>
</dbReference>
<dbReference type="InterPro" id="IPR000835">
    <property type="entry name" value="HTH_MarR-typ"/>
</dbReference>
<dbReference type="PROSITE" id="PS50995">
    <property type="entry name" value="HTH_MARR_2"/>
    <property type="match status" value="1"/>
</dbReference>
<gene>
    <name evidence="2" type="ORF">H0484_08865</name>
</gene>
<evidence type="ECO:0000313" key="3">
    <source>
        <dbReference type="Proteomes" id="UP000776983"/>
    </source>
</evidence>
<dbReference type="PRINTS" id="PR00598">
    <property type="entry name" value="HTHMARR"/>
</dbReference>
<proteinExistence type="predicted"/>
<dbReference type="SMART" id="SM00347">
    <property type="entry name" value="HTH_MARR"/>
    <property type="match status" value="1"/>
</dbReference>
<dbReference type="EMBL" id="JACDXW010000004">
    <property type="protein sequence ID" value="MCB5363859.1"/>
    <property type="molecule type" value="Genomic_DNA"/>
</dbReference>
<name>A0ABS8CDG4_9BURK</name>
<dbReference type="Proteomes" id="UP000776983">
    <property type="component" value="Unassembled WGS sequence"/>
</dbReference>
<sequence>MATEKVVSSRGLAEPVQEGINPLADSLAYQIKQTQVRCYEMLFELLGPQSLSPGRMTALSLIGNYPGIKQSELAEHLRVNRASVVKVIDSLQALGFVERGSIPGDRRSHALAVTPAGVAELQRLTQLIHKHEAMIATELTLDERDMLMGLLAKVARQAKRRGDE</sequence>
<dbReference type="InterPro" id="IPR036390">
    <property type="entry name" value="WH_DNA-bd_sf"/>
</dbReference>
<feature type="domain" description="HTH marR-type" evidence="1">
    <location>
        <begin position="24"/>
        <end position="156"/>
    </location>
</feature>
<comment type="caution">
    <text evidence="2">The sequence shown here is derived from an EMBL/GenBank/DDBJ whole genome shotgun (WGS) entry which is preliminary data.</text>
</comment>
<dbReference type="SUPFAM" id="SSF46785">
    <property type="entry name" value="Winged helix' DNA-binding domain"/>
    <property type="match status" value="1"/>
</dbReference>
<dbReference type="InterPro" id="IPR039422">
    <property type="entry name" value="MarR/SlyA-like"/>
</dbReference>
<dbReference type="PANTHER" id="PTHR33164">
    <property type="entry name" value="TRANSCRIPTIONAL REGULATOR, MARR FAMILY"/>
    <property type="match status" value="1"/>
</dbReference>
<dbReference type="InterPro" id="IPR036388">
    <property type="entry name" value="WH-like_DNA-bd_sf"/>
</dbReference>
<organism evidence="2 3">
    <name type="scientific">Mesopusillimonas faecipullorum</name>
    <dbReference type="NCBI Taxonomy" id="2755040"/>
    <lineage>
        <taxon>Bacteria</taxon>
        <taxon>Pseudomonadati</taxon>
        <taxon>Pseudomonadota</taxon>
        <taxon>Betaproteobacteria</taxon>
        <taxon>Burkholderiales</taxon>
        <taxon>Alcaligenaceae</taxon>
        <taxon>Mesopusillimonas</taxon>
    </lineage>
</organism>
<accession>A0ABS8CDG4</accession>
<keyword evidence="3" id="KW-1185">Reference proteome</keyword>
<dbReference type="PANTHER" id="PTHR33164:SF89">
    <property type="entry name" value="MARR FAMILY REGULATORY PROTEIN"/>
    <property type="match status" value="1"/>
</dbReference>
<protein>
    <submittedName>
        <fullName evidence="2">MarR family transcriptional regulator</fullName>
    </submittedName>
</protein>
<evidence type="ECO:0000313" key="2">
    <source>
        <dbReference type="EMBL" id="MCB5363859.1"/>
    </source>
</evidence>